<dbReference type="InterPro" id="IPR009003">
    <property type="entry name" value="Peptidase_S1_PA"/>
</dbReference>
<dbReference type="EMBL" id="CP011542">
    <property type="protein sequence ID" value="AKK05921.1"/>
    <property type="molecule type" value="Genomic_DNA"/>
</dbReference>
<organism evidence="2 3">
    <name type="scientific">Corynebacterium mustelae</name>
    <dbReference type="NCBI Taxonomy" id="571915"/>
    <lineage>
        <taxon>Bacteria</taxon>
        <taxon>Bacillati</taxon>
        <taxon>Actinomycetota</taxon>
        <taxon>Actinomycetes</taxon>
        <taxon>Mycobacteriales</taxon>
        <taxon>Corynebacteriaceae</taxon>
        <taxon>Corynebacterium</taxon>
    </lineage>
</organism>
<reference evidence="3" key="2">
    <citation type="submission" date="2015-05" db="EMBL/GenBank/DDBJ databases">
        <title>Complete genome sequence of Corynebacterium mustelae DSM 45274, isolated from various tissues of a male ferret with lethal sepsis.</title>
        <authorList>
            <person name="Ruckert C."/>
            <person name="Albersmeier A."/>
            <person name="Winkler A."/>
            <person name="Tauch A."/>
        </authorList>
    </citation>
    <scope>NUCLEOTIDE SEQUENCE [LARGE SCALE GENOMIC DNA]</scope>
    <source>
        <strain evidence="3">DSM 45274</strain>
    </source>
</reference>
<reference evidence="2 3" key="1">
    <citation type="journal article" date="2015" name="Genome Announc.">
        <title>Complete Genome Sequence of the Type Strain Corynebacterium mustelae DSM 45274, Isolated from Various Tissues of a Male Ferret with Lethal Sepsis.</title>
        <authorList>
            <person name="Ruckert C."/>
            <person name="Eimer J."/>
            <person name="Winkler A."/>
            <person name="Tauch A."/>
        </authorList>
    </citation>
    <scope>NUCLEOTIDE SEQUENCE [LARGE SCALE GENOMIC DNA]</scope>
    <source>
        <strain evidence="2 3">DSM 45274</strain>
    </source>
</reference>
<dbReference type="Pfam" id="PF00089">
    <property type="entry name" value="Trypsin"/>
    <property type="match status" value="1"/>
</dbReference>
<dbReference type="GO" id="GO:0004252">
    <property type="term" value="F:serine-type endopeptidase activity"/>
    <property type="evidence" value="ECO:0007669"/>
    <property type="project" value="InterPro"/>
</dbReference>
<dbReference type="PATRIC" id="fig|571915.4.peg.1699"/>
<accession>A0A0G3GXM8</accession>
<gene>
    <name evidence="2" type="ORF">CMUST_07980</name>
</gene>
<dbReference type="KEGG" id="cmv:CMUST_07980"/>
<evidence type="ECO:0000313" key="2">
    <source>
        <dbReference type="EMBL" id="AKK05921.1"/>
    </source>
</evidence>
<proteinExistence type="predicted"/>
<name>A0A0G3GXM8_9CORY</name>
<dbReference type="STRING" id="571915.CMUST_07980"/>
<dbReference type="SUPFAM" id="SSF50494">
    <property type="entry name" value="Trypsin-like serine proteases"/>
    <property type="match status" value="1"/>
</dbReference>
<dbReference type="Proteomes" id="UP000035199">
    <property type="component" value="Chromosome"/>
</dbReference>
<evidence type="ECO:0000313" key="3">
    <source>
        <dbReference type="Proteomes" id="UP000035199"/>
    </source>
</evidence>
<dbReference type="RefSeq" id="WP_144414153.1">
    <property type="nucleotide sequence ID" value="NZ_CP011542.1"/>
</dbReference>
<evidence type="ECO:0000259" key="1">
    <source>
        <dbReference type="Pfam" id="PF00089"/>
    </source>
</evidence>
<dbReference type="GO" id="GO:0006508">
    <property type="term" value="P:proteolysis"/>
    <property type="evidence" value="ECO:0007669"/>
    <property type="project" value="InterPro"/>
</dbReference>
<dbReference type="OrthoDB" id="4423927at2"/>
<dbReference type="InterPro" id="IPR001254">
    <property type="entry name" value="Trypsin_dom"/>
</dbReference>
<protein>
    <recommendedName>
        <fullName evidence="1">Peptidase S1 domain-containing protein</fullName>
    </recommendedName>
</protein>
<keyword evidence="3" id="KW-1185">Reference proteome</keyword>
<feature type="domain" description="Peptidase S1" evidence="1">
    <location>
        <begin position="6"/>
        <end position="167"/>
    </location>
</feature>
<sequence length="200" mass="21078">MPNGLVKLSSGTGFCSGVRIAPTIVLSAKHFLRHTLPRDIRISAPFDNVDSFCTISGWIGIPHTDIAVVAAPLPDDHSFTNVATVPISSTSLRLADRTISVGLGGGASVIKPGWVIGTLPFACGKNIHTRVRHAAVLAQRDPAVRGDSGGPILIDGKVYALQSMILEPFGHNIGCATVAQIAPVARKIYSAMNQLQQRLA</sequence>
<dbReference type="AlphaFoldDB" id="A0A0G3GXM8"/>